<dbReference type="OrthoDB" id="425681at2759"/>
<accession>A0A8S4R4P6</accession>
<evidence type="ECO:0000313" key="1">
    <source>
        <dbReference type="EMBL" id="CAH2229228.1"/>
    </source>
</evidence>
<dbReference type="AlphaFoldDB" id="A0A8S4R4P6"/>
<protein>
    <submittedName>
        <fullName evidence="1">Jg6735 protein</fullName>
    </submittedName>
</protein>
<keyword evidence="2" id="KW-1185">Reference proteome</keyword>
<dbReference type="EMBL" id="CAKXAJ010024705">
    <property type="protein sequence ID" value="CAH2229228.1"/>
    <property type="molecule type" value="Genomic_DNA"/>
</dbReference>
<reference evidence="1" key="1">
    <citation type="submission" date="2022-03" db="EMBL/GenBank/DDBJ databases">
        <authorList>
            <person name="Lindestad O."/>
        </authorList>
    </citation>
    <scope>NUCLEOTIDE SEQUENCE</scope>
</reference>
<dbReference type="Proteomes" id="UP000838756">
    <property type="component" value="Unassembled WGS sequence"/>
</dbReference>
<sequence length="101" mass="11689">MKIIRHSNLELEITANRWSVVLTVQARIYTFFGHVSRRDNDSMGRLVVQGRIEDTRSRARSPMGWADQIKAAVAVTLHECARNSVAREEWRRIVKRATTLK</sequence>
<comment type="caution">
    <text evidence="1">The sequence shown here is derived from an EMBL/GenBank/DDBJ whole genome shotgun (WGS) entry which is preliminary data.</text>
</comment>
<evidence type="ECO:0000313" key="2">
    <source>
        <dbReference type="Proteomes" id="UP000838756"/>
    </source>
</evidence>
<proteinExistence type="predicted"/>
<organism evidence="1 2">
    <name type="scientific">Pararge aegeria aegeria</name>
    <dbReference type="NCBI Taxonomy" id="348720"/>
    <lineage>
        <taxon>Eukaryota</taxon>
        <taxon>Metazoa</taxon>
        <taxon>Ecdysozoa</taxon>
        <taxon>Arthropoda</taxon>
        <taxon>Hexapoda</taxon>
        <taxon>Insecta</taxon>
        <taxon>Pterygota</taxon>
        <taxon>Neoptera</taxon>
        <taxon>Endopterygota</taxon>
        <taxon>Lepidoptera</taxon>
        <taxon>Glossata</taxon>
        <taxon>Ditrysia</taxon>
        <taxon>Papilionoidea</taxon>
        <taxon>Nymphalidae</taxon>
        <taxon>Satyrinae</taxon>
        <taxon>Satyrini</taxon>
        <taxon>Parargina</taxon>
        <taxon>Pararge</taxon>
    </lineage>
</organism>
<gene>
    <name evidence="1" type="primary">jg6735</name>
    <name evidence="1" type="ORF">PAEG_LOCUS8711</name>
</gene>
<name>A0A8S4R4P6_9NEOP</name>